<dbReference type="Pfam" id="PF18294">
    <property type="entry name" value="Pept_S41_N"/>
    <property type="match status" value="1"/>
</dbReference>
<feature type="signal peptide" evidence="1">
    <location>
        <begin position="1"/>
        <end position="25"/>
    </location>
</feature>
<dbReference type="GO" id="GO:0008236">
    <property type="term" value="F:serine-type peptidase activity"/>
    <property type="evidence" value="ECO:0007669"/>
    <property type="project" value="InterPro"/>
</dbReference>
<dbReference type="Gene3D" id="3.90.226.10">
    <property type="entry name" value="2-enoyl-CoA Hydratase, Chain A, domain 1"/>
    <property type="match status" value="1"/>
</dbReference>
<dbReference type="Gene3D" id="3.30.750.170">
    <property type="match status" value="1"/>
</dbReference>
<name>A0AAE3M9H7_9BACT</name>
<dbReference type="CDD" id="cd07561">
    <property type="entry name" value="Peptidase_S41_CPP_like"/>
    <property type="match status" value="1"/>
</dbReference>
<comment type="caution">
    <text evidence="3">The sequence shown here is derived from an EMBL/GenBank/DDBJ whole genome shotgun (WGS) entry which is preliminary data.</text>
</comment>
<evidence type="ECO:0000313" key="4">
    <source>
        <dbReference type="Proteomes" id="UP001209229"/>
    </source>
</evidence>
<organism evidence="3 4">
    <name type="scientific">Plebeiibacterium sediminum</name>
    <dbReference type="NCBI Taxonomy" id="2992112"/>
    <lineage>
        <taxon>Bacteria</taxon>
        <taxon>Pseudomonadati</taxon>
        <taxon>Bacteroidota</taxon>
        <taxon>Bacteroidia</taxon>
        <taxon>Marinilabiliales</taxon>
        <taxon>Marinilabiliaceae</taxon>
        <taxon>Plebeiibacterium</taxon>
    </lineage>
</organism>
<accession>A0AAE3M9H7</accession>
<dbReference type="EMBL" id="JAPDPJ010000184">
    <property type="protein sequence ID" value="MCW3789734.1"/>
    <property type="molecule type" value="Genomic_DNA"/>
</dbReference>
<feature type="chain" id="PRO_5042164105" evidence="1">
    <location>
        <begin position="26"/>
        <end position="454"/>
    </location>
</feature>
<evidence type="ECO:0000259" key="2">
    <source>
        <dbReference type="SMART" id="SM00245"/>
    </source>
</evidence>
<sequence length="454" mass="51671">MKKILKLRVLLLVLTSLIIVTSCDSDNDISSKTIKVNNFIKENMDAYYLWNEEMPDLNPSKQKDSEAYFYDLIYDDIDRWSYITDDANSLYDYFDGIRKEMGYSLMFYLAYENNDNDVVALVEYVEPNSPAAIAGLKRGDMIVKYNDEYLTRDNINDFYYAEEAKIGLGVYVDGLIEDVSPSINLTAAELQINPILVNKVFVKDGNKVGYLAYTSFISDFDDELKDVFAAFKSEGITDLILDLRYNGGGAVSTAKLMAGMIGPSSKENDLFIRTAYNDILTDFLEGEYGADSEYFIDNFESYETDLDLNRLYVLTTSGTASASEMVMYSLMPYMDVIQIGEQSHGKYYASITIEDEEGMNWAIQPLIYRAENKTNSIDYSQGLIPDYEVMDRDYDHQLGDENEALTATALDLIWGTNMAQESLKSIKKPALLNTSAIKTKRNPLKYEMYIDREL</sequence>
<dbReference type="Proteomes" id="UP001209229">
    <property type="component" value="Unassembled WGS sequence"/>
</dbReference>
<dbReference type="SUPFAM" id="SSF50156">
    <property type="entry name" value="PDZ domain-like"/>
    <property type="match status" value="1"/>
</dbReference>
<dbReference type="PROSITE" id="PS51257">
    <property type="entry name" value="PROKAR_LIPOPROTEIN"/>
    <property type="match status" value="1"/>
</dbReference>
<dbReference type="Pfam" id="PF17820">
    <property type="entry name" value="PDZ_6"/>
    <property type="match status" value="1"/>
</dbReference>
<keyword evidence="4" id="KW-1185">Reference proteome</keyword>
<gene>
    <name evidence="3" type="ORF">OM075_24960</name>
</gene>
<reference evidence="3" key="1">
    <citation type="submission" date="2022-10" db="EMBL/GenBank/DDBJ databases">
        <authorList>
            <person name="Yu W.X."/>
        </authorList>
    </citation>
    <scope>NUCLEOTIDE SEQUENCE</scope>
    <source>
        <strain evidence="3">AAT</strain>
    </source>
</reference>
<dbReference type="InterPro" id="IPR041489">
    <property type="entry name" value="PDZ_6"/>
</dbReference>
<keyword evidence="1" id="KW-0732">Signal</keyword>
<proteinExistence type="predicted"/>
<evidence type="ECO:0000256" key="1">
    <source>
        <dbReference type="SAM" id="SignalP"/>
    </source>
</evidence>
<dbReference type="Pfam" id="PF03572">
    <property type="entry name" value="Peptidase_S41"/>
    <property type="match status" value="1"/>
</dbReference>
<dbReference type="InterPro" id="IPR005151">
    <property type="entry name" value="Tail-specific_protease"/>
</dbReference>
<dbReference type="Gene3D" id="2.30.42.10">
    <property type="match status" value="1"/>
</dbReference>
<dbReference type="InterPro" id="IPR036034">
    <property type="entry name" value="PDZ_sf"/>
</dbReference>
<dbReference type="RefSeq" id="WP_301193279.1">
    <property type="nucleotide sequence ID" value="NZ_JAPDPJ010000184.1"/>
</dbReference>
<dbReference type="InterPro" id="IPR041613">
    <property type="entry name" value="Pept_S41_N"/>
</dbReference>
<dbReference type="GO" id="GO:0004175">
    <property type="term" value="F:endopeptidase activity"/>
    <property type="evidence" value="ECO:0007669"/>
    <property type="project" value="TreeGrafter"/>
</dbReference>
<dbReference type="PANTHER" id="PTHR32060">
    <property type="entry name" value="TAIL-SPECIFIC PROTEASE"/>
    <property type="match status" value="1"/>
</dbReference>
<evidence type="ECO:0000313" key="3">
    <source>
        <dbReference type="EMBL" id="MCW3789734.1"/>
    </source>
</evidence>
<protein>
    <submittedName>
        <fullName evidence="3">S41 family peptidase</fullName>
    </submittedName>
</protein>
<dbReference type="GO" id="GO:0007165">
    <property type="term" value="P:signal transduction"/>
    <property type="evidence" value="ECO:0007669"/>
    <property type="project" value="TreeGrafter"/>
</dbReference>
<dbReference type="GO" id="GO:0030288">
    <property type="term" value="C:outer membrane-bounded periplasmic space"/>
    <property type="evidence" value="ECO:0007669"/>
    <property type="project" value="TreeGrafter"/>
</dbReference>
<dbReference type="PANTHER" id="PTHR32060:SF30">
    <property type="entry name" value="CARBOXY-TERMINAL PROCESSING PROTEASE CTPA"/>
    <property type="match status" value="1"/>
</dbReference>
<dbReference type="InterPro" id="IPR029045">
    <property type="entry name" value="ClpP/crotonase-like_dom_sf"/>
</dbReference>
<feature type="domain" description="Tail specific protease" evidence="2">
    <location>
        <begin position="178"/>
        <end position="390"/>
    </location>
</feature>
<dbReference type="SMART" id="SM00245">
    <property type="entry name" value="TSPc"/>
    <property type="match status" value="1"/>
</dbReference>
<dbReference type="GO" id="GO:0006508">
    <property type="term" value="P:proteolysis"/>
    <property type="evidence" value="ECO:0007669"/>
    <property type="project" value="InterPro"/>
</dbReference>
<dbReference type="SUPFAM" id="SSF52096">
    <property type="entry name" value="ClpP/crotonase"/>
    <property type="match status" value="1"/>
</dbReference>
<dbReference type="AlphaFoldDB" id="A0AAE3M9H7"/>